<dbReference type="GO" id="GO:0003677">
    <property type="term" value="F:DNA binding"/>
    <property type="evidence" value="ECO:0007669"/>
    <property type="project" value="UniProtKB-KW"/>
</dbReference>
<comment type="caution">
    <text evidence="8">The sequence shown here is derived from an EMBL/GenBank/DDBJ whole genome shotgun (WGS) entry which is preliminary data.</text>
</comment>
<dbReference type="InterPro" id="IPR013249">
    <property type="entry name" value="RNA_pol_sigma70_r4_t2"/>
</dbReference>
<dbReference type="SUPFAM" id="SSF88659">
    <property type="entry name" value="Sigma3 and sigma4 domains of RNA polymerase sigma factors"/>
    <property type="match status" value="1"/>
</dbReference>
<keyword evidence="5" id="KW-0804">Transcription</keyword>
<reference evidence="8" key="2">
    <citation type="submission" date="2020-09" db="EMBL/GenBank/DDBJ databases">
        <authorList>
            <person name="Sun Q."/>
            <person name="Zhou Y."/>
        </authorList>
    </citation>
    <scope>NUCLEOTIDE SEQUENCE</scope>
    <source>
        <strain evidence="8">CGMCC 1.15152</strain>
    </source>
</reference>
<keyword evidence="4" id="KW-0238">DNA-binding</keyword>
<dbReference type="Proteomes" id="UP000633205">
    <property type="component" value="Unassembled WGS sequence"/>
</dbReference>
<evidence type="ECO:0000313" key="8">
    <source>
        <dbReference type="EMBL" id="GGD30545.1"/>
    </source>
</evidence>
<dbReference type="InterPro" id="IPR039425">
    <property type="entry name" value="RNA_pol_sigma-70-like"/>
</dbReference>
<dbReference type="GO" id="GO:0006352">
    <property type="term" value="P:DNA-templated transcription initiation"/>
    <property type="evidence" value="ECO:0007669"/>
    <property type="project" value="InterPro"/>
</dbReference>
<name>A0A917DEE2_9MICO</name>
<dbReference type="PANTHER" id="PTHR43133">
    <property type="entry name" value="RNA POLYMERASE ECF-TYPE SIGMA FACTO"/>
    <property type="match status" value="1"/>
</dbReference>
<evidence type="ECO:0000256" key="1">
    <source>
        <dbReference type="ARBA" id="ARBA00010641"/>
    </source>
</evidence>
<evidence type="ECO:0000313" key="9">
    <source>
        <dbReference type="Proteomes" id="UP000633205"/>
    </source>
</evidence>
<proteinExistence type="inferred from homology"/>
<dbReference type="EMBL" id="BMHO01000001">
    <property type="protein sequence ID" value="GGD30545.1"/>
    <property type="molecule type" value="Genomic_DNA"/>
</dbReference>
<evidence type="ECO:0000259" key="7">
    <source>
        <dbReference type="Pfam" id="PF08281"/>
    </source>
</evidence>
<dbReference type="InterPro" id="IPR014284">
    <property type="entry name" value="RNA_pol_sigma-70_dom"/>
</dbReference>
<dbReference type="AlphaFoldDB" id="A0A917DEE2"/>
<feature type="domain" description="RNA polymerase sigma factor 70 region 4 type 2" evidence="7">
    <location>
        <begin position="129"/>
        <end position="180"/>
    </location>
</feature>
<dbReference type="GO" id="GO:0016987">
    <property type="term" value="F:sigma factor activity"/>
    <property type="evidence" value="ECO:0007669"/>
    <property type="project" value="UniProtKB-KW"/>
</dbReference>
<dbReference type="Gene3D" id="1.10.1740.10">
    <property type="match status" value="1"/>
</dbReference>
<reference evidence="8" key="1">
    <citation type="journal article" date="2014" name="Int. J. Syst. Evol. Microbiol.">
        <title>Complete genome sequence of Corynebacterium casei LMG S-19264T (=DSM 44701T), isolated from a smear-ripened cheese.</title>
        <authorList>
            <consortium name="US DOE Joint Genome Institute (JGI-PGF)"/>
            <person name="Walter F."/>
            <person name="Albersmeier A."/>
            <person name="Kalinowski J."/>
            <person name="Ruckert C."/>
        </authorList>
    </citation>
    <scope>NUCLEOTIDE SEQUENCE</scope>
    <source>
        <strain evidence="8">CGMCC 1.15152</strain>
    </source>
</reference>
<dbReference type="PANTHER" id="PTHR43133:SF8">
    <property type="entry name" value="RNA POLYMERASE SIGMA FACTOR HI_1459-RELATED"/>
    <property type="match status" value="1"/>
</dbReference>
<dbReference type="Gene3D" id="1.10.10.10">
    <property type="entry name" value="Winged helix-like DNA-binding domain superfamily/Winged helix DNA-binding domain"/>
    <property type="match status" value="1"/>
</dbReference>
<dbReference type="Pfam" id="PF04542">
    <property type="entry name" value="Sigma70_r2"/>
    <property type="match status" value="1"/>
</dbReference>
<accession>A0A917DEE2</accession>
<sequence length="189" mass="21141">MTGGDMIDDLTDADLVAAAASGSEAAFRELFHAYVRPVFWIAHGLLGDRRDAEDVAQETFTTAWRKLRGFELAGDSALPWLATICRNVAANRIRGLRRERENTAGVVDERQPDIVNVEQQVIDRELADRIAAEVSRLSESDRRIFTLCIVDGYAYQAAADELGVSHGSVRNRLSRIRTRLRGAVREEER</sequence>
<dbReference type="InterPro" id="IPR007627">
    <property type="entry name" value="RNA_pol_sigma70_r2"/>
</dbReference>
<feature type="domain" description="RNA polymerase sigma-70 region 2" evidence="6">
    <location>
        <begin position="30"/>
        <end position="98"/>
    </location>
</feature>
<dbReference type="InterPro" id="IPR013324">
    <property type="entry name" value="RNA_pol_sigma_r3/r4-like"/>
</dbReference>
<dbReference type="RefSeq" id="WP_229730938.1">
    <property type="nucleotide sequence ID" value="NZ_BMHO01000001.1"/>
</dbReference>
<evidence type="ECO:0000259" key="6">
    <source>
        <dbReference type="Pfam" id="PF04542"/>
    </source>
</evidence>
<dbReference type="GO" id="GO:0000428">
    <property type="term" value="C:DNA-directed RNA polymerase complex"/>
    <property type="evidence" value="ECO:0007669"/>
    <property type="project" value="UniProtKB-KW"/>
</dbReference>
<keyword evidence="9" id="KW-1185">Reference proteome</keyword>
<dbReference type="Pfam" id="PF08281">
    <property type="entry name" value="Sigma70_r4_2"/>
    <property type="match status" value="1"/>
</dbReference>
<dbReference type="InterPro" id="IPR013325">
    <property type="entry name" value="RNA_pol_sigma_r2"/>
</dbReference>
<gene>
    <name evidence="8" type="primary">rpoE</name>
    <name evidence="8" type="ORF">GCM10010915_08550</name>
</gene>
<dbReference type="SUPFAM" id="SSF88946">
    <property type="entry name" value="Sigma2 domain of RNA polymerase sigma factors"/>
    <property type="match status" value="1"/>
</dbReference>
<keyword evidence="3" id="KW-0731">Sigma factor</keyword>
<keyword evidence="2" id="KW-0805">Transcription regulation</keyword>
<evidence type="ECO:0000256" key="3">
    <source>
        <dbReference type="ARBA" id="ARBA00023082"/>
    </source>
</evidence>
<dbReference type="InterPro" id="IPR036388">
    <property type="entry name" value="WH-like_DNA-bd_sf"/>
</dbReference>
<evidence type="ECO:0000256" key="2">
    <source>
        <dbReference type="ARBA" id="ARBA00023015"/>
    </source>
</evidence>
<protein>
    <submittedName>
        <fullName evidence="8">DNA-directed RNA polymerase sigma-70 factor</fullName>
    </submittedName>
</protein>
<comment type="similarity">
    <text evidence="1">Belongs to the sigma-70 factor family. ECF subfamily.</text>
</comment>
<organism evidence="8 9">
    <name type="scientific">Microbacterium faecale</name>
    <dbReference type="NCBI Taxonomy" id="1804630"/>
    <lineage>
        <taxon>Bacteria</taxon>
        <taxon>Bacillati</taxon>
        <taxon>Actinomycetota</taxon>
        <taxon>Actinomycetes</taxon>
        <taxon>Micrococcales</taxon>
        <taxon>Microbacteriaceae</taxon>
        <taxon>Microbacterium</taxon>
    </lineage>
</organism>
<dbReference type="NCBIfam" id="TIGR02937">
    <property type="entry name" value="sigma70-ECF"/>
    <property type="match status" value="1"/>
</dbReference>
<evidence type="ECO:0000256" key="4">
    <source>
        <dbReference type="ARBA" id="ARBA00023125"/>
    </source>
</evidence>
<keyword evidence="8" id="KW-0240">DNA-directed RNA polymerase</keyword>
<evidence type="ECO:0000256" key="5">
    <source>
        <dbReference type="ARBA" id="ARBA00023163"/>
    </source>
</evidence>